<dbReference type="AlphaFoldDB" id="A0A9P1H5V5"/>
<sequence>MSNLFSGINARFRGASTRPPGQNRSPTASGQPSPTALPQHGNHSSSNLAPVSPFTNLTFLIADDRHG</sequence>
<organism evidence="2 3">
    <name type="scientific">Parascedosporium putredinis</name>
    <dbReference type="NCBI Taxonomy" id="1442378"/>
    <lineage>
        <taxon>Eukaryota</taxon>
        <taxon>Fungi</taxon>
        <taxon>Dikarya</taxon>
        <taxon>Ascomycota</taxon>
        <taxon>Pezizomycotina</taxon>
        <taxon>Sordariomycetes</taxon>
        <taxon>Hypocreomycetidae</taxon>
        <taxon>Microascales</taxon>
        <taxon>Microascaceae</taxon>
        <taxon>Parascedosporium</taxon>
    </lineage>
</organism>
<proteinExistence type="predicted"/>
<accession>A0A9P1H5V5</accession>
<dbReference type="EMBL" id="CALLCH030000015">
    <property type="protein sequence ID" value="CAI4216602.1"/>
    <property type="molecule type" value="Genomic_DNA"/>
</dbReference>
<keyword evidence="3" id="KW-1185">Reference proteome</keyword>
<evidence type="ECO:0000256" key="1">
    <source>
        <dbReference type="SAM" id="MobiDB-lite"/>
    </source>
</evidence>
<name>A0A9P1H5V5_9PEZI</name>
<comment type="caution">
    <text evidence="2">The sequence shown here is derived from an EMBL/GenBank/DDBJ whole genome shotgun (WGS) entry which is preliminary data.</text>
</comment>
<feature type="compositionally biased region" description="Polar residues" evidence="1">
    <location>
        <begin position="19"/>
        <end position="51"/>
    </location>
</feature>
<dbReference type="Proteomes" id="UP000838763">
    <property type="component" value="Unassembled WGS sequence"/>
</dbReference>
<reference evidence="2" key="1">
    <citation type="submission" date="2022-11" db="EMBL/GenBank/DDBJ databases">
        <authorList>
            <person name="Scott C."/>
            <person name="Bruce N."/>
        </authorList>
    </citation>
    <scope>NUCLEOTIDE SEQUENCE</scope>
</reference>
<evidence type="ECO:0000313" key="2">
    <source>
        <dbReference type="EMBL" id="CAI4216602.1"/>
    </source>
</evidence>
<gene>
    <name evidence="2" type="ORF">PPNO1_LOCUS6254</name>
</gene>
<evidence type="ECO:0000313" key="3">
    <source>
        <dbReference type="Proteomes" id="UP000838763"/>
    </source>
</evidence>
<protein>
    <submittedName>
        <fullName evidence="2">Uncharacterized protein</fullName>
    </submittedName>
</protein>
<feature type="region of interest" description="Disordered" evidence="1">
    <location>
        <begin position="1"/>
        <end position="51"/>
    </location>
</feature>